<reference evidence="6" key="3">
    <citation type="submission" date="2025-09" db="UniProtKB">
        <authorList>
            <consortium name="Ensembl"/>
        </authorList>
    </citation>
    <scope>IDENTIFICATION</scope>
</reference>
<feature type="domain" description="BPTI/Kunitz inhibitor" evidence="5">
    <location>
        <begin position="212"/>
        <end position="262"/>
    </location>
</feature>
<reference evidence="6 7" key="1">
    <citation type="submission" date="2018-11" db="EMBL/GenBank/DDBJ databases">
        <title>Haplotype-resolved cattle genomes.</title>
        <authorList>
            <person name="Low W.Y."/>
            <person name="Tearle R."/>
            <person name="Bickhart D.M."/>
            <person name="Rosen B.D."/>
            <person name="Koren S."/>
            <person name="Rhie A."/>
            <person name="Hiendleder S."/>
            <person name="Phillippy A.M."/>
            <person name="Smith T.P.L."/>
            <person name="Williams J.L."/>
        </authorList>
    </citation>
    <scope>NUCLEOTIDE SEQUENCE [LARGE SCALE GENOMIC DNA]</scope>
</reference>
<dbReference type="PRINTS" id="PR00759">
    <property type="entry name" value="BASICPTASE"/>
</dbReference>
<dbReference type="Ensembl" id="ENSBIXT00000024922.1">
    <property type="protein sequence ID" value="ENSBIXP00000035618.1"/>
    <property type="gene ID" value="ENSBIXG00000018919.1"/>
</dbReference>
<evidence type="ECO:0000313" key="6">
    <source>
        <dbReference type="Ensembl" id="ENSBIXP00000035618.1"/>
    </source>
</evidence>
<accession>A0A4W2EF34</accession>
<evidence type="ECO:0000256" key="2">
    <source>
        <dbReference type="ARBA" id="ARBA00022525"/>
    </source>
</evidence>
<evidence type="ECO:0000256" key="3">
    <source>
        <dbReference type="ARBA" id="ARBA00023157"/>
    </source>
</evidence>
<evidence type="ECO:0000256" key="4">
    <source>
        <dbReference type="SAM" id="SignalP"/>
    </source>
</evidence>
<dbReference type="PANTHER" id="PTHR10083:SF369">
    <property type="entry name" value="UTERINE PLASMIN_TRYPSIN INHIBITOR"/>
    <property type="match status" value="1"/>
</dbReference>
<dbReference type="GO" id="GO:0004867">
    <property type="term" value="F:serine-type endopeptidase inhibitor activity"/>
    <property type="evidence" value="ECO:0007669"/>
    <property type="project" value="InterPro"/>
</dbReference>
<evidence type="ECO:0000313" key="7">
    <source>
        <dbReference type="Proteomes" id="UP000314981"/>
    </source>
</evidence>
<dbReference type="Proteomes" id="UP000314981">
    <property type="component" value="Chromosome 13"/>
</dbReference>
<evidence type="ECO:0000259" key="5">
    <source>
        <dbReference type="PROSITE" id="PS50279"/>
    </source>
</evidence>
<keyword evidence="4" id="KW-0732">Signal</keyword>
<proteinExistence type="predicted"/>
<keyword evidence="2" id="KW-0964">Secreted</keyword>
<dbReference type="SUPFAM" id="SSF57362">
    <property type="entry name" value="BPTI-like"/>
    <property type="match status" value="1"/>
</dbReference>
<dbReference type="InterPro" id="IPR002223">
    <property type="entry name" value="Kunitz_BPTI"/>
</dbReference>
<dbReference type="PROSITE" id="PS50279">
    <property type="entry name" value="BPTI_KUNITZ_2"/>
    <property type="match status" value="1"/>
</dbReference>
<name>A0A4W2EF34_BOBOX</name>
<dbReference type="OMA" id="AQTRIVY"/>
<organism evidence="6 7">
    <name type="scientific">Bos indicus x Bos taurus</name>
    <name type="common">Hybrid cattle</name>
    <dbReference type="NCBI Taxonomy" id="30522"/>
    <lineage>
        <taxon>Eukaryota</taxon>
        <taxon>Metazoa</taxon>
        <taxon>Chordata</taxon>
        <taxon>Craniata</taxon>
        <taxon>Vertebrata</taxon>
        <taxon>Euteleostomi</taxon>
        <taxon>Mammalia</taxon>
        <taxon>Eutheria</taxon>
        <taxon>Laurasiatheria</taxon>
        <taxon>Artiodactyla</taxon>
        <taxon>Ruminantia</taxon>
        <taxon>Pecora</taxon>
        <taxon>Bovidae</taxon>
        <taxon>Bovinae</taxon>
        <taxon>Bos</taxon>
    </lineage>
</organism>
<dbReference type="CDD" id="cd22609">
    <property type="entry name" value="Kunitz_TKDP-like"/>
    <property type="match status" value="1"/>
</dbReference>
<dbReference type="Gene3D" id="4.10.410.10">
    <property type="entry name" value="Pancreatic trypsin inhibitor Kunitz domain"/>
    <property type="match status" value="1"/>
</dbReference>
<comment type="subcellular location">
    <subcellularLocation>
        <location evidence="1">Secreted</location>
    </subcellularLocation>
</comment>
<dbReference type="AlphaFoldDB" id="A0A4W2EF34"/>
<dbReference type="GO" id="GO:0005615">
    <property type="term" value="C:extracellular space"/>
    <property type="evidence" value="ECO:0007669"/>
    <property type="project" value="TreeGrafter"/>
</dbReference>
<dbReference type="InterPro" id="IPR036880">
    <property type="entry name" value="Kunitz_BPTI_sf"/>
</dbReference>
<keyword evidence="3" id="KW-1015">Disulfide bond</keyword>
<keyword evidence="7" id="KW-1185">Reference proteome</keyword>
<dbReference type="InterPro" id="IPR050098">
    <property type="entry name" value="TFPI/VKTCI-like"/>
</dbReference>
<dbReference type="PROSITE" id="PS00280">
    <property type="entry name" value="BPTI_KUNITZ_1"/>
    <property type="match status" value="1"/>
</dbReference>
<dbReference type="FunFam" id="4.10.410.10:FF:000005">
    <property type="entry name" value="Pancreatic trypsin inhibitor"/>
    <property type="match status" value="1"/>
</dbReference>
<protein>
    <recommendedName>
        <fullName evidence="5">BPTI/Kunitz inhibitor domain-containing protein</fullName>
    </recommendedName>
</protein>
<dbReference type="Pfam" id="PF00014">
    <property type="entry name" value="Kunitz_BPTI"/>
    <property type="match status" value="1"/>
</dbReference>
<dbReference type="PANTHER" id="PTHR10083">
    <property type="entry name" value="KUNITZ-TYPE PROTEASE INHIBITOR-RELATED"/>
    <property type="match status" value="1"/>
</dbReference>
<dbReference type="STRING" id="30522.A0A4W2EF34"/>
<evidence type="ECO:0000256" key="1">
    <source>
        <dbReference type="ARBA" id="ARBA00004613"/>
    </source>
</evidence>
<feature type="signal peptide" evidence="4">
    <location>
        <begin position="1"/>
        <end position="20"/>
    </location>
</feature>
<reference evidence="6" key="2">
    <citation type="submission" date="2025-08" db="UniProtKB">
        <authorList>
            <consortium name="Ensembl"/>
        </authorList>
    </citation>
    <scope>IDENTIFICATION</scope>
</reference>
<feature type="chain" id="PRO_5021414008" description="BPTI/Kunitz inhibitor domain-containing protein" evidence="4">
    <location>
        <begin position="21"/>
        <end position="270"/>
    </location>
</feature>
<dbReference type="SMART" id="SM00131">
    <property type="entry name" value="KU"/>
    <property type="match status" value="1"/>
</dbReference>
<dbReference type="InterPro" id="IPR020901">
    <property type="entry name" value="Prtase_inh_Kunz-CS"/>
</dbReference>
<sequence>MRWLCLSAALLFLLVILVDSTPLNIHHIQDEGLETGHRRGPEKRSVIDAATSIIDGIDTGTKIVKKGAGILTGLAEIITKAIKGQVMISRIQFYNHTWEELEEGRTLNKFSKSFPLSTFSYDFFFPLFETCSGSWSNVSEKFDIFSFIGTKIVTKGACILTGLAEIINKAIRGQVMISGIQFDNHTLEEYQTLKIKYSALNKENKASKPALCLEPKLTGGCNSMMTRYFYNAQTGLCEQFVYGGCEGNGNNFKKLEDCMKTCSQEAGSLW</sequence>